<keyword evidence="2" id="KW-0472">Membrane</keyword>
<keyword evidence="2" id="KW-0812">Transmembrane</keyword>
<feature type="region of interest" description="Disordered" evidence="1">
    <location>
        <begin position="1"/>
        <end position="21"/>
    </location>
</feature>
<feature type="transmembrane region" description="Helical" evidence="2">
    <location>
        <begin position="34"/>
        <end position="58"/>
    </location>
</feature>
<accession>A0A9X1CPN7</accession>
<evidence type="ECO:0000256" key="1">
    <source>
        <dbReference type="SAM" id="MobiDB-lite"/>
    </source>
</evidence>
<keyword evidence="2" id="KW-1133">Transmembrane helix</keyword>
<dbReference type="RefSeq" id="WP_214037588.1">
    <property type="nucleotide sequence ID" value="NZ_JAGJWT010000003.1"/>
</dbReference>
<dbReference type="Proteomes" id="UP000708805">
    <property type="component" value="Unassembled WGS sequence"/>
</dbReference>
<name>A0A9X1CPN7_NEIEL</name>
<proteinExistence type="predicted"/>
<reference evidence="3" key="1">
    <citation type="submission" date="2021-04" db="EMBL/GenBank/DDBJ databases">
        <title>Genomic characterization of endocarditis-associated Neisseria elongata subsp. nitroreducens.</title>
        <authorList>
            <person name="Schorner M."/>
            <person name="Passarelli-Araujo H."/>
            <person name="Scheffer M."/>
            <person name="Barazzetti F."/>
            <person name="Martins J."/>
            <person name="Machado H."/>
            <person name="Palmeiro J."/>
            <person name="Bazzo M."/>
        </authorList>
    </citation>
    <scope>NUCLEOTIDE SEQUENCE</scope>
    <source>
        <strain evidence="3">Nel_M001</strain>
    </source>
</reference>
<dbReference type="EMBL" id="JAGJWT010000003">
    <property type="protein sequence ID" value="MBS9340155.1"/>
    <property type="molecule type" value="Genomic_DNA"/>
</dbReference>
<feature type="transmembrane region" description="Helical" evidence="2">
    <location>
        <begin position="70"/>
        <end position="96"/>
    </location>
</feature>
<sequence length="100" mass="11036">MNQPSNPLLNQQPQYHQPQQFSQQQAPVMTIGDWIVTSIVLAIPLVNLIMAFVWGFGSNTNPNKANYCKAWLIFMAIVVALYILLVVFVIGAGAAAGQYQ</sequence>
<comment type="caution">
    <text evidence="3">The sequence shown here is derived from an EMBL/GenBank/DDBJ whole genome shotgun (WGS) entry which is preliminary data.</text>
</comment>
<evidence type="ECO:0000256" key="2">
    <source>
        <dbReference type="SAM" id="Phobius"/>
    </source>
</evidence>
<evidence type="ECO:0000313" key="3">
    <source>
        <dbReference type="EMBL" id="MBS9340155.1"/>
    </source>
</evidence>
<gene>
    <name evidence="3" type="ORF">J8641_04825</name>
</gene>
<organism evidence="3 4">
    <name type="scientific">Neisseria elongata subsp. nitroreducens</name>
    <dbReference type="NCBI Taxonomy" id="90367"/>
    <lineage>
        <taxon>Bacteria</taxon>
        <taxon>Pseudomonadati</taxon>
        <taxon>Pseudomonadota</taxon>
        <taxon>Betaproteobacteria</taxon>
        <taxon>Neisseriales</taxon>
        <taxon>Neisseriaceae</taxon>
        <taxon>Neisseria</taxon>
    </lineage>
</organism>
<evidence type="ECO:0000313" key="4">
    <source>
        <dbReference type="Proteomes" id="UP000708805"/>
    </source>
</evidence>
<dbReference type="AlphaFoldDB" id="A0A9X1CPN7"/>
<protein>
    <submittedName>
        <fullName evidence="3">Uncharacterized protein</fullName>
    </submittedName>
</protein>